<dbReference type="Pfam" id="PF07813">
    <property type="entry name" value="LTXXQ"/>
    <property type="match status" value="1"/>
</dbReference>
<accession>A0ABQ5MN21</accession>
<organism evidence="3 4">
    <name type="scientific">Neptunitalea lumnitzerae</name>
    <dbReference type="NCBI Taxonomy" id="2965509"/>
    <lineage>
        <taxon>Bacteria</taxon>
        <taxon>Pseudomonadati</taxon>
        <taxon>Bacteroidota</taxon>
        <taxon>Flavobacteriia</taxon>
        <taxon>Flavobacteriales</taxon>
        <taxon>Flavobacteriaceae</taxon>
        <taxon>Neptunitalea</taxon>
    </lineage>
</organism>
<evidence type="ECO:0000256" key="1">
    <source>
        <dbReference type="SAM" id="MobiDB-lite"/>
    </source>
</evidence>
<evidence type="ECO:0000313" key="4">
    <source>
        <dbReference type="Proteomes" id="UP001143543"/>
    </source>
</evidence>
<evidence type="ECO:0000313" key="3">
    <source>
        <dbReference type="EMBL" id="GLB50803.1"/>
    </source>
</evidence>
<reference evidence="3" key="1">
    <citation type="submission" date="2022-07" db="EMBL/GenBank/DDBJ databases">
        <title>Taxonomy of Novel Oxalotrophic and Methylotrophic Bacteria.</title>
        <authorList>
            <person name="Sahin N."/>
            <person name="Tani A."/>
        </authorList>
    </citation>
    <scope>NUCLEOTIDE SEQUENCE</scope>
    <source>
        <strain evidence="3">Y10</strain>
    </source>
</reference>
<name>A0ABQ5MN21_9FLAO</name>
<gene>
    <name evidence="3" type="ORF">Y10_31710</name>
</gene>
<feature type="compositionally biased region" description="Basic and acidic residues" evidence="1">
    <location>
        <begin position="92"/>
        <end position="124"/>
    </location>
</feature>
<dbReference type="RefSeq" id="WP_281766441.1">
    <property type="nucleotide sequence ID" value="NZ_BRVO01000005.1"/>
</dbReference>
<evidence type="ECO:0008006" key="5">
    <source>
        <dbReference type="Google" id="ProtNLM"/>
    </source>
</evidence>
<keyword evidence="2" id="KW-0732">Signal</keyword>
<sequence length="172" mass="20325">MKKLLVLAAILVTSAGIAQTEFKGRGDREHRGQHQPRFERMMDDYTPEQMATLKTKKMTLALDLTEKQQKELLKINTEVAKKHKAKFEEIKAKREEAKAKGETPQRPTSEERFAMQNARLDEQIAMRTKMKSLLTDEQYKKWSEMKESRKDKMKEHFKGRMEERKEGQGRRR</sequence>
<dbReference type="InterPro" id="IPR012899">
    <property type="entry name" value="LTXXQ"/>
</dbReference>
<dbReference type="Gene3D" id="1.20.120.1490">
    <property type="match status" value="1"/>
</dbReference>
<feature type="region of interest" description="Disordered" evidence="1">
    <location>
        <begin position="92"/>
        <end position="172"/>
    </location>
</feature>
<evidence type="ECO:0000256" key="2">
    <source>
        <dbReference type="SAM" id="SignalP"/>
    </source>
</evidence>
<protein>
    <recommendedName>
        <fullName evidence="5">LTXXQ motif family protein</fullName>
    </recommendedName>
</protein>
<dbReference type="EMBL" id="BRVO01000005">
    <property type="protein sequence ID" value="GLB50803.1"/>
    <property type="molecule type" value="Genomic_DNA"/>
</dbReference>
<dbReference type="Proteomes" id="UP001143543">
    <property type="component" value="Unassembled WGS sequence"/>
</dbReference>
<keyword evidence="4" id="KW-1185">Reference proteome</keyword>
<feature type="chain" id="PRO_5046968629" description="LTXXQ motif family protein" evidence="2">
    <location>
        <begin position="19"/>
        <end position="172"/>
    </location>
</feature>
<proteinExistence type="predicted"/>
<comment type="caution">
    <text evidence="3">The sequence shown here is derived from an EMBL/GenBank/DDBJ whole genome shotgun (WGS) entry which is preliminary data.</text>
</comment>
<feature type="compositionally biased region" description="Basic and acidic residues" evidence="1">
    <location>
        <begin position="137"/>
        <end position="172"/>
    </location>
</feature>
<feature type="signal peptide" evidence="2">
    <location>
        <begin position="1"/>
        <end position="18"/>
    </location>
</feature>